<gene>
    <name evidence="1" type="ORF">UREG_04439</name>
</gene>
<organism evidence="1 2">
    <name type="scientific">Uncinocarpus reesii (strain UAMH 1704)</name>
    <dbReference type="NCBI Taxonomy" id="336963"/>
    <lineage>
        <taxon>Eukaryota</taxon>
        <taxon>Fungi</taxon>
        <taxon>Dikarya</taxon>
        <taxon>Ascomycota</taxon>
        <taxon>Pezizomycotina</taxon>
        <taxon>Eurotiomycetes</taxon>
        <taxon>Eurotiomycetidae</taxon>
        <taxon>Onygenales</taxon>
        <taxon>Onygenaceae</taxon>
        <taxon>Uncinocarpus</taxon>
    </lineage>
</organism>
<dbReference type="VEuPathDB" id="FungiDB:UREG_04439"/>
<dbReference type="AlphaFoldDB" id="C4JNW9"/>
<name>C4JNW9_UNCRE</name>
<dbReference type="GeneID" id="8441038"/>
<dbReference type="Proteomes" id="UP000002058">
    <property type="component" value="Unassembled WGS sequence"/>
</dbReference>
<keyword evidence="2" id="KW-1185">Reference proteome</keyword>
<protein>
    <submittedName>
        <fullName evidence="1">Uncharacterized protein</fullName>
    </submittedName>
</protein>
<dbReference type="HOGENOM" id="CLU_3034121_0_0_1"/>
<reference evidence="2" key="1">
    <citation type="journal article" date="2009" name="Genome Res.">
        <title>Comparative genomic analyses of the human fungal pathogens Coccidioides and their relatives.</title>
        <authorList>
            <person name="Sharpton T.J."/>
            <person name="Stajich J.E."/>
            <person name="Rounsley S.D."/>
            <person name="Gardner M.J."/>
            <person name="Wortman J.R."/>
            <person name="Jordar V.S."/>
            <person name="Maiti R."/>
            <person name="Kodira C.D."/>
            <person name="Neafsey D.E."/>
            <person name="Zeng Q."/>
            <person name="Hung C.-Y."/>
            <person name="McMahan C."/>
            <person name="Muszewska A."/>
            <person name="Grynberg M."/>
            <person name="Mandel M.A."/>
            <person name="Kellner E.M."/>
            <person name="Barker B.M."/>
            <person name="Galgiani J.N."/>
            <person name="Orbach M.J."/>
            <person name="Kirkland T.N."/>
            <person name="Cole G.T."/>
            <person name="Henn M.R."/>
            <person name="Birren B.W."/>
            <person name="Taylor J.W."/>
        </authorList>
    </citation>
    <scope>NUCLEOTIDE SEQUENCE [LARGE SCALE GENOMIC DNA]</scope>
    <source>
        <strain evidence="2">UAMH 1704</strain>
    </source>
</reference>
<evidence type="ECO:0000313" key="2">
    <source>
        <dbReference type="Proteomes" id="UP000002058"/>
    </source>
</evidence>
<dbReference type="EMBL" id="CH476616">
    <property type="protein sequence ID" value="EEP79593.1"/>
    <property type="molecule type" value="Genomic_DNA"/>
</dbReference>
<dbReference type="InParanoid" id="C4JNW9"/>
<evidence type="ECO:0000313" key="1">
    <source>
        <dbReference type="EMBL" id="EEP79593.1"/>
    </source>
</evidence>
<sequence length="55" mass="6533">MPLRGSRWWEGVLWLREDTTAVQMESEGRRNKSSSKKFTFVKASFLFKLKTFFDA</sequence>
<dbReference type="RefSeq" id="XP_002544922.1">
    <property type="nucleotide sequence ID" value="XM_002544876.1"/>
</dbReference>
<proteinExistence type="predicted"/>
<dbReference type="KEGG" id="ure:UREG_04439"/>
<accession>C4JNW9</accession>